<protein>
    <recommendedName>
        <fullName evidence="5">Coupling factor for flagellin transcription and translation</fullName>
    </recommendedName>
</protein>
<keyword evidence="2" id="KW-1133">Transmembrane helix</keyword>
<dbReference type="EMBL" id="JAUSUB010000007">
    <property type="protein sequence ID" value="MDQ0270201.1"/>
    <property type="molecule type" value="Genomic_DNA"/>
</dbReference>
<accession>A0ABU0AHL9</accession>
<keyword evidence="2" id="KW-0812">Transmembrane</keyword>
<proteinExistence type="predicted"/>
<dbReference type="RefSeq" id="WP_307474414.1">
    <property type="nucleotide sequence ID" value="NZ_JAUSUB010000007.1"/>
</dbReference>
<reference evidence="3 4" key="1">
    <citation type="submission" date="2023-07" db="EMBL/GenBank/DDBJ databases">
        <title>Genomic Encyclopedia of Type Strains, Phase IV (KMG-IV): sequencing the most valuable type-strain genomes for metagenomic binning, comparative biology and taxonomic classification.</title>
        <authorList>
            <person name="Goeker M."/>
        </authorList>
    </citation>
    <scope>NUCLEOTIDE SEQUENCE [LARGE SCALE GENOMIC DNA]</scope>
    <source>
        <strain evidence="3 4">DSM 23494</strain>
    </source>
</reference>
<keyword evidence="2" id="KW-0472">Membrane</keyword>
<feature type="transmembrane region" description="Helical" evidence="2">
    <location>
        <begin position="6"/>
        <end position="25"/>
    </location>
</feature>
<evidence type="ECO:0000313" key="3">
    <source>
        <dbReference type="EMBL" id="MDQ0270201.1"/>
    </source>
</evidence>
<organism evidence="3 4">
    <name type="scientific">Cytobacillus purgationiresistens</name>
    <dbReference type="NCBI Taxonomy" id="863449"/>
    <lineage>
        <taxon>Bacteria</taxon>
        <taxon>Bacillati</taxon>
        <taxon>Bacillota</taxon>
        <taxon>Bacilli</taxon>
        <taxon>Bacillales</taxon>
        <taxon>Bacillaceae</taxon>
        <taxon>Cytobacillus</taxon>
    </lineage>
</organism>
<evidence type="ECO:0000313" key="4">
    <source>
        <dbReference type="Proteomes" id="UP001238088"/>
    </source>
</evidence>
<gene>
    <name evidence="3" type="ORF">J2S17_002076</name>
</gene>
<keyword evidence="1" id="KW-0175">Coiled coil</keyword>
<name>A0ABU0AHL9_9BACI</name>
<evidence type="ECO:0000256" key="1">
    <source>
        <dbReference type="SAM" id="Coils"/>
    </source>
</evidence>
<evidence type="ECO:0008006" key="5">
    <source>
        <dbReference type="Google" id="ProtNLM"/>
    </source>
</evidence>
<sequence>MTTFLLLLSIFLNLVALFAIVILYTRQNRLSETEKTQERNLELMEEVLSAYMIQMKEENEAFIKRMSQAESAPIEKAPIEGDKLDEKSFSAYLDRSTAYRASQAYKSHAENMAGDNDKILLHELDDSIDMPGEKQPIVPEVHFSKENQETADQQQTLINQVILLKNQGLTNNDIAKKLHKGKTEIELLLKFRQKDT</sequence>
<dbReference type="Proteomes" id="UP001238088">
    <property type="component" value="Unassembled WGS sequence"/>
</dbReference>
<feature type="coiled-coil region" evidence="1">
    <location>
        <begin position="41"/>
        <end position="72"/>
    </location>
</feature>
<keyword evidence="4" id="KW-1185">Reference proteome</keyword>
<evidence type="ECO:0000256" key="2">
    <source>
        <dbReference type="SAM" id="Phobius"/>
    </source>
</evidence>
<comment type="caution">
    <text evidence="3">The sequence shown here is derived from an EMBL/GenBank/DDBJ whole genome shotgun (WGS) entry which is preliminary data.</text>
</comment>